<comment type="caution">
    <text evidence="1">The sequence shown here is derived from an EMBL/GenBank/DDBJ whole genome shotgun (WGS) entry which is preliminary data.</text>
</comment>
<gene>
    <name evidence="1" type="ORF">V6N12_005364</name>
</gene>
<dbReference type="EMBL" id="JBBPBM010000048">
    <property type="protein sequence ID" value="KAK8521461.1"/>
    <property type="molecule type" value="Genomic_DNA"/>
</dbReference>
<evidence type="ECO:0000313" key="2">
    <source>
        <dbReference type="Proteomes" id="UP001472677"/>
    </source>
</evidence>
<keyword evidence="2" id="KW-1185">Reference proteome</keyword>
<sequence>MVFVPALVFLQVNSTLFVSFATSGRLCISIGRWGSRRRPIIRRAFQLVFSVMLYVDMEINGVPLKL</sequence>
<protein>
    <recommendedName>
        <fullName evidence="3">Secreted protein</fullName>
    </recommendedName>
</protein>
<proteinExistence type="predicted"/>
<evidence type="ECO:0000313" key="1">
    <source>
        <dbReference type="EMBL" id="KAK8521461.1"/>
    </source>
</evidence>
<name>A0ABR2CP94_9ROSI</name>
<dbReference type="Proteomes" id="UP001472677">
    <property type="component" value="Unassembled WGS sequence"/>
</dbReference>
<organism evidence="1 2">
    <name type="scientific">Hibiscus sabdariffa</name>
    <name type="common">roselle</name>
    <dbReference type="NCBI Taxonomy" id="183260"/>
    <lineage>
        <taxon>Eukaryota</taxon>
        <taxon>Viridiplantae</taxon>
        <taxon>Streptophyta</taxon>
        <taxon>Embryophyta</taxon>
        <taxon>Tracheophyta</taxon>
        <taxon>Spermatophyta</taxon>
        <taxon>Magnoliopsida</taxon>
        <taxon>eudicotyledons</taxon>
        <taxon>Gunneridae</taxon>
        <taxon>Pentapetalae</taxon>
        <taxon>rosids</taxon>
        <taxon>malvids</taxon>
        <taxon>Malvales</taxon>
        <taxon>Malvaceae</taxon>
        <taxon>Malvoideae</taxon>
        <taxon>Hibiscus</taxon>
    </lineage>
</organism>
<evidence type="ECO:0008006" key="3">
    <source>
        <dbReference type="Google" id="ProtNLM"/>
    </source>
</evidence>
<accession>A0ABR2CP94</accession>
<reference evidence="1 2" key="1">
    <citation type="journal article" date="2024" name="G3 (Bethesda)">
        <title>Genome assembly of Hibiscus sabdariffa L. provides insights into metabolisms of medicinal natural products.</title>
        <authorList>
            <person name="Kim T."/>
        </authorList>
    </citation>
    <scope>NUCLEOTIDE SEQUENCE [LARGE SCALE GENOMIC DNA]</scope>
    <source>
        <strain evidence="1">TK-2024</strain>
        <tissue evidence="1">Old leaves</tissue>
    </source>
</reference>